<dbReference type="AlphaFoldDB" id="A0A0K9YXA7"/>
<reference evidence="1 4" key="3">
    <citation type="submission" date="2019-06" db="EMBL/GenBank/DDBJ databases">
        <title>Whole genome shotgun sequence of Brevibacillus reuszeri NBRC 15719.</title>
        <authorList>
            <person name="Hosoyama A."/>
            <person name="Uohara A."/>
            <person name="Ohji S."/>
            <person name="Ichikawa N."/>
        </authorList>
    </citation>
    <scope>NUCLEOTIDE SEQUENCE [LARGE SCALE GENOMIC DNA]</scope>
    <source>
        <strain evidence="1 4">NBRC 15719</strain>
    </source>
</reference>
<dbReference type="RefSeq" id="WP_049737336.1">
    <property type="nucleotide sequence ID" value="NZ_BJON01000008.1"/>
</dbReference>
<dbReference type="EMBL" id="BJON01000008">
    <property type="protein sequence ID" value="GED68287.1"/>
    <property type="molecule type" value="Genomic_DNA"/>
</dbReference>
<dbReference type="EMBL" id="LGIQ01000005">
    <property type="protein sequence ID" value="KNB73339.1"/>
    <property type="molecule type" value="Genomic_DNA"/>
</dbReference>
<reference evidence="3" key="1">
    <citation type="submission" date="2015-07" db="EMBL/GenBank/DDBJ databases">
        <title>Genome sequencing project for genomic taxonomy and phylogenomics of Bacillus-like bacteria.</title>
        <authorList>
            <person name="Liu B."/>
            <person name="Wang J."/>
            <person name="Zhu Y."/>
            <person name="Liu G."/>
            <person name="Chen Q."/>
            <person name="Chen Z."/>
            <person name="Lan J."/>
            <person name="Che J."/>
            <person name="Ge C."/>
            <person name="Shi H."/>
            <person name="Pan Z."/>
            <person name="Liu X."/>
        </authorList>
    </citation>
    <scope>NUCLEOTIDE SEQUENCE [LARGE SCALE GENOMIC DNA]</scope>
    <source>
        <strain evidence="3">DSM 9887</strain>
    </source>
</reference>
<evidence type="ECO:0000313" key="4">
    <source>
        <dbReference type="Proteomes" id="UP000319578"/>
    </source>
</evidence>
<dbReference type="InterPro" id="IPR026838">
    <property type="entry name" value="YheC/D"/>
</dbReference>
<gene>
    <name evidence="1" type="primary">yheD_1</name>
    <name evidence="2" type="ORF">ADS79_05095</name>
    <name evidence="1" type="ORF">BRE01_19890</name>
</gene>
<dbReference type="PATRIC" id="fig|54915.3.peg.6416"/>
<sequence length="458" mass="51807">METTRVRLRFLSHPSICGIILPNNLFQKLQLRHRQKITIMLGKKEVVATVLQDKRSPESNVVKMTTLLQNELSIPHGGLLNLKQEGNSLRIGPAIGIVTTGIRRDPKQPIGPRTSFFHKLLQAQEGKGVFYYIFSPHDVDWKNNQVSAWFLRKGKNGGYLWKKMLTAMPDVIYDRIPSRSAEKHEAVQEFKYKLASYPDTPMFNQGFFNKWGVHQLLYPNPEVNEHIPETYTSPSLVTVRNLLRKYPIVYLKPKNGSLGYGIVKVVKQNSGGYDASYHNGSGNVKRHFAKLSSLYQHVFRSRRVSAYLAQQGIPLMTFHGRPFDFRVHLHKNQQNEWVVSCTAAKVAGSGSVTTHVRTGGTVIPGDELLNHLFGKQKAMMTERVSEASIRLATAIELAKGVDLGELGLDMGIDTHGHVWMFEANSKPGRSIFKHARLKQADQESRKLLVDYSCYLANF</sequence>
<dbReference type="Proteomes" id="UP000036834">
    <property type="component" value="Unassembled WGS sequence"/>
</dbReference>
<evidence type="ECO:0000313" key="1">
    <source>
        <dbReference type="EMBL" id="GED68287.1"/>
    </source>
</evidence>
<dbReference type="Gene3D" id="3.30.470.20">
    <property type="entry name" value="ATP-grasp fold, B domain"/>
    <property type="match status" value="1"/>
</dbReference>
<protein>
    <submittedName>
        <fullName evidence="2">Endospore coat-associated protein</fullName>
    </submittedName>
</protein>
<dbReference type="SUPFAM" id="SSF56059">
    <property type="entry name" value="Glutathione synthetase ATP-binding domain-like"/>
    <property type="match status" value="1"/>
</dbReference>
<comment type="caution">
    <text evidence="2">The sequence shown here is derived from an EMBL/GenBank/DDBJ whole genome shotgun (WGS) entry which is preliminary data.</text>
</comment>
<keyword evidence="4" id="KW-1185">Reference proteome</keyword>
<dbReference type="STRING" id="54915.ADS79_05095"/>
<reference evidence="2" key="2">
    <citation type="submission" date="2015-07" db="EMBL/GenBank/DDBJ databases">
        <title>MeaNS - Measles Nucleotide Surveillance Program.</title>
        <authorList>
            <person name="Tran T."/>
            <person name="Druce J."/>
        </authorList>
    </citation>
    <scope>NUCLEOTIDE SEQUENCE</scope>
    <source>
        <strain evidence="2">DSM 9887</strain>
    </source>
</reference>
<dbReference type="Pfam" id="PF14398">
    <property type="entry name" value="ATPgrasp_YheCD"/>
    <property type="match status" value="1"/>
</dbReference>
<name>A0A0K9YXA7_9BACL</name>
<evidence type="ECO:0000313" key="2">
    <source>
        <dbReference type="EMBL" id="KNB73339.1"/>
    </source>
</evidence>
<organism evidence="2 3">
    <name type="scientific">Brevibacillus reuszeri</name>
    <dbReference type="NCBI Taxonomy" id="54915"/>
    <lineage>
        <taxon>Bacteria</taxon>
        <taxon>Bacillati</taxon>
        <taxon>Bacillota</taxon>
        <taxon>Bacilli</taxon>
        <taxon>Bacillales</taxon>
        <taxon>Paenibacillaceae</taxon>
        <taxon>Brevibacillus</taxon>
    </lineage>
</organism>
<dbReference type="OrthoDB" id="7869153at2"/>
<accession>A0A0K9YXA7</accession>
<evidence type="ECO:0000313" key="3">
    <source>
        <dbReference type="Proteomes" id="UP000036834"/>
    </source>
</evidence>
<dbReference type="Proteomes" id="UP000319578">
    <property type="component" value="Unassembled WGS sequence"/>
</dbReference>
<proteinExistence type="predicted"/>